<gene>
    <name evidence="6" type="ORF">DHf2319_09615</name>
</gene>
<dbReference type="RefSeq" id="WP_243477951.1">
    <property type="nucleotide sequence ID" value="NZ_CP063982.1"/>
</dbReference>
<protein>
    <submittedName>
        <fullName evidence="6">Cysteine dioxygenase</fullName>
    </submittedName>
</protein>
<dbReference type="Pfam" id="PF05995">
    <property type="entry name" value="CDO_I"/>
    <property type="match status" value="1"/>
</dbReference>
<dbReference type="PANTHER" id="PTHR12918">
    <property type="entry name" value="CYSTEINE DIOXYGENASE"/>
    <property type="match status" value="1"/>
</dbReference>
<dbReference type="PANTHER" id="PTHR12918:SF1">
    <property type="entry name" value="CYSTEINE DIOXYGENASE TYPE 1"/>
    <property type="match status" value="1"/>
</dbReference>
<dbReference type="InterPro" id="IPR010300">
    <property type="entry name" value="CDO_1"/>
</dbReference>
<dbReference type="InterPro" id="IPR014710">
    <property type="entry name" value="RmlC-like_jellyroll"/>
</dbReference>
<dbReference type="Proteomes" id="UP000831607">
    <property type="component" value="Chromosome"/>
</dbReference>
<evidence type="ECO:0000256" key="4">
    <source>
        <dbReference type="ARBA" id="ARBA00023002"/>
    </source>
</evidence>
<evidence type="ECO:0000256" key="1">
    <source>
        <dbReference type="ARBA" id="ARBA00006622"/>
    </source>
</evidence>
<comment type="similarity">
    <text evidence="1">Belongs to the cysteine dioxygenase family.</text>
</comment>
<keyword evidence="2" id="KW-0479">Metal-binding</keyword>
<reference evidence="6 7" key="1">
    <citation type="submission" date="2020-11" db="EMBL/GenBank/DDBJ databases">
        <title>Algicoccus daihaiensis sp.nov., isolated from Daihai Lake in Inner Mongolia.</title>
        <authorList>
            <person name="Kai J."/>
        </authorList>
    </citation>
    <scope>NUCLEOTIDE SEQUENCE [LARGE SCALE GENOMIC DNA]</scope>
    <source>
        <strain evidence="7">f23</strain>
    </source>
</reference>
<accession>A0ABY4ANU4</accession>
<evidence type="ECO:0000313" key="7">
    <source>
        <dbReference type="Proteomes" id="UP000831607"/>
    </source>
</evidence>
<dbReference type="InterPro" id="IPR011051">
    <property type="entry name" value="RmlC_Cupin_sf"/>
</dbReference>
<organism evidence="6 7">
    <name type="scientific">Orrella daihaiensis</name>
    <dbReference type="NCBI Taxonomy" id="2782176"/>
    <lineage>
        <taxon>Bacteria</taxon>
        <taxon>Pseudomonadati</taxon>
        <taxon>Pseudomonadota</taxon>
        <taxon>Betaproteobacteria</taxon>
        <taxon>Burkholderiales</taxon>
        <taxon>Alcaligenaceae</taxon>
        <taxon>Orrella</taxon>
    </lineage>
</organism>
<dbReference type="CDD" id="cd10548">
    <property type="entry name" value="cupin_CDO"/>
    <property type="match status" value="1"/>
</dbReference>
<dbReference type="GO" id="GO:0051213">
    <property type="term" value="F:dioxygenase activity"/>
    <property type="evidence" value="ECO:0007669"/>
    <property type="project" value="UniProtKB-KW"/>
</dbReference>
<evidence type="ECO:0000256" key="2">
    <source>
        <dbReference type="ARBA" id="ARBA00022723"/>
    </source>
</evidence>
<evidence type="ECO:0000256" key="5">
    <source>
        <dbReference type="ARBA" id="ARBA00023004"/>
    </source>
</evidence>
<dbReference type="EMBL" id="CP063982">
    <property type="protein sequence ID" value="UOD49714.1"/>
    <property type="molecule type" value="Genomic_DNA"/>
</dbReference>
<sequence>MSEALNRFVASVDSLVEAGGEAQSDFWDKLGDAMRELVACDDWLPEAMAQPHPQYYQQYCLYADPDDRFSVVSFVWGPGQATPIHDHTVWGVIGMLRGAEVCQAYEITEQAPPKPIGKPERLESGHIGFVAPSIGDVHRVSNAFDDRVSISIHAYGGNIGKINRHVFPEDGGPTKSFVSGYSAPAAL</sequence>
<keyword evidence="5" id="KW-0408">Iron</keyword>
<evidence type="ECO:0000256" key="3">
    <source>
        <dbReference type="ARBA" id="ARBA00022964"/>
    </source>
</evidence>
<proteinExistence type="inferred from homology"/>
<name>A0ABY4ANU4_9BURK</name>
<dbReference type="Gene3D" id="2.60.120.10">
    <property type="entry name" value="Jelly Rolls"/>
    <property type="match status" value="1"/>
</dbReference>
<keyword evidence="7" id="KW-1185">Reference proteome</keyword>
<keyword evidence="4" id="KW-0560">Oxidoreductase</keyword>
<keyword evidence="3 6" id="KW-0223">Dioxygenase</keyword>
<evidence type="ECO:0000313" key="6">
    <source>
        <dbReference type="EMBL" id="UOD49714.1"/>
    </source>
</evidence>
<dbReference type="SUPFAM" id="SSF51182">
    <property type="entry name" value="RmlC-like cupins"/>
    <property type="match status" value="1"/>
</dbReference>